<keyword evidence="2" id="KW-0808">Transferase</keyword>
<evidence type="ECO:0000256" key="5">
    <source>
        <dbReference type="ARBA" id="ARBA00060624"/>
    </source>
</evidence>
<dbReference type="EC" id="2.7.7.38" evidence="7"/>
<dbReference type="SUPFAM" id="SSF53448">
    <property type="entry name" value="Nucleotide-diphospho-sugar transferases"/>
    <property type="match status" value="1"/>
</dbReference>
<dbReference type="GO" id="GO:0016020">
    <property type="term" value="C:membrane"/>
    <property type="evidence" value="ECO:0007669"/>
    <property type="project" value="UniProtKB-SubCell"/>
</dbReference>
<evidence type="ECO:0000313" key="10">
    <source>
        <dbReference type="Proteomes" id="UP000030106"/>
    </source>
</evidence>
<dbReference type="Pfam" id="PF02348">
    <property type="entry name" value="CTP_transf_3"/>
    <property type="match status" value="1"/>
</dbReference>
<comment type="subcellular location">
    <subcellularLocation>
        <location evidence="1">Membrane</location>
    </subcellularLocation>
</comment>
<dbReference type="FunFam" id="3.90.550.10:FF:000011">
    <property type="entry name" value="3-deoxy-manno-octulosonate cytidylyltransferase"/>
    <property type="match status" value="1"/>
</dbReference>
<proteinExistence type="inferred from homology"/>
<evidence type="ECO:0000313" key="9">
    <source>
        <dbReference type="EMBL" id="KGQ11422.1"/>
    </source>
</evidence>
<sequence length="910" mass="103138">MTVSQLSLRAARNLHLAAQGLLQKPRRRARPSDVTDAISRMSLLQIDTINIVARSPYLVLFSRLGQYESGWLDGALASGELIEYWAHEACFLPKKDFALIRHRMLSPENMGWKYRPEWMNEHAEDISQLLAYIKENGPVRSADFEHPRKGASGWWEWKPQKKHLEGLFTAGQVMVTERRNFQRVYDLTHRVMPHWNDDLHLIKQPEAEQLMLENSARSLGIFRPEWLADYYRLKNLALKPLIESWLSSGNVIGVRVDKLGDMLLHHSLLPLLEKAQQNQLKATHSAVLSPFDPVVWDRRRAEVLFNFSYRLECYTPAEKRRYGYFVLPLLHKGVLVGRIDAKMHRKQGQLEVISLYLEEGVKVTDALQEGLRGALTEFARWQSATHLTLGILPAELSESWGPGWEMAPAGYPDADFRRDQPMSFVAIIPARYASTRLPGKPLKEINGKAMVLHVLDRARESGAERIIVATDHPDVARIVEAAGGEVCLTSPDHQSGTERLAEVIEKCGFSDDTVIVNVQGDEPMIPPVIIQQVANNVATSQAGMATLAVPIESAEEAFNPNAVKVVMDAQGYALYFSRATIPWDRERFAASREEIGDTFLRHIGIYGYRAGFIRRYVSWAPSQLEQIEMLEQLRVLWNGEKIHVAVAKAIPILPGEIGMELLRKELSHLLGEKLSRIECISEHAETALWSLYDSGGHAIPLLAKSFTSPGLATQLAWKMSMLARSGTVRMPVVYGVLTHEEHPGPDVLLMERLRGVPGEAPTRTPNRWEQLKDQIVEGLLAWHRVDSSGCVGNVDSTQENIWPHWYRQRLEVLWSTLNQYQNTGLTMQDKRILFRTRECLPRMFEDFSDNCVLIHGNFSLRSMLKDPRSDQLLAMVNPGVMLWAPREYELFPCPGRRIFPLAALAICVVG</sequence>
<dbReference type="GO" id="GO:1901137">
    <property type="term" value="P:carbohydrate derivative biosynthetic process"/>
    <property type="evidence" value="ECO:0007669"/>
    <property type="project" value="UniProtKB-ARBA"/>
</dbReference>
<dbReference type="PANTHER" id="PTHR30528:SF0">
    <property type="entry name" value="CYTOPLASMIC PROTEIN"/>
    <property type="match status" value="1"/>
</dbReference>
<gene>
    <name evidence="9" type="ORF">BBAD15_g2849</name>
</gene>
<dbReference type="InterPro" id="IPR009351">
    <property type="entry name" value="AlkZ-like"/>
</dbReference>
<dbReference type="NCBIfam" id="NF009905">
    <property type="entry name" value="PRK13368.1"/>
    <property type="match status" value="1"/>
</dbReference>
<evidence type="ECO:0000256" key="6">
    <source>
        <dbReference type="ARBA" id="ARBA00060845"/>
    </source>
</evidence>
<dbReference type="Proteomes" id="UP000030106">
    <property type="component" value="Unassembled WGS sequence"/>
</dbReference>
<dbReference type="NCBIfam" id="TIGR00466">
    <property type="entry name" value="kdsB"/>
    <property type="match status" value="1"/>
</dbReference>
<reference evidence="9 10" key="1">
    <citation type="submission" date="2012-10" db="EMBL/GenBank/DDBJ databases">
        <title>Genome sequencing and analysis of entomopathogenic fungi Beauveria bassiana D1-5.</title>
        <authorList>
            <person name="Li Q."/>
            <person name="Wang L."/>
            <person name="Zhang Z."/>
            <person name="Wang Q."/>
            <person name="Ren J."/>
            <person name="Wang M."/>
            <person name="Xu W."/>
            <person name="Wang J."/>
            <person name="Lu Y."/>
            <person name="Du Q."/>
            <person name="Sun Z."/>
        </authorList>
    </citation>
    <scope>NUCLEOTIDE SEQUENCE [LARGE SCALE GENOMIC DNA]</scope>
    <source>
        <strain evidence="9 10">D1-5</strain>
    </source>
</reference>
<dbReference type="EMBL" id="ANFO01000218">
    <property type="protein sequence ID" value="KGQ11422.1"/>
    <property type="molecule type" value="Genomic_DNA"/>
</dbReference>
<dbReference type="InterPro" id="IPR029044">
    <property type="entry name" value="Nucleotide-diphossugar_trans"/>
</dbReference>
<dbReference type="InterPro" id="IPR003329">
    <property type="entry name" value="Cytidylyl_trans"/>
</dbReference>
<dbReference type="CDD" id="cd02517">
    <property type="entry name" value="CMP-KDO-Synthetase"/>
    <property type="match status" value="1"/>
</dbReference>
<evidence type="ECO:0000256" key="3">
    <source>
        <dbReference type="ARBA" id="ARBA00022695"/>
    </source>
</evidence>
<dbReference type="AlphaFoldDB" id="A0A0A2VYF1"/>
<comment type="similarity">
    <text evidence="6">Belongs to the KdsB family.</text>
</comment>
<dbReference type="STRING" id="1245745.A0A0A2VYF1"/>
<evidence type="ECO:0000256" key="8">
    <source>
        <dbReference type="ARBA" id="ARBA00082857"/>
    </source>
</evidence>
<comment type="caution">
    <text evidence="9">The sequence shown here is derived from an EMBL/GenBank/DDBJ whole genome shotgun (WGS) entry which is preliminary data.</text>
</comment>
<evidence type="ECO:0000256" key="2">
    <source>
        <dbReference type="ARBA" id="ARBA00022679"/>
    </source>
</evidence>
<dbReference type="NCBIfam" id="NF007890">
    <property type="entry name" value="PRK10593.1"/>
    <property type="match status" value="1"/>
</dbReference>
<evidence type="ECO:0000256" key="7">
    <source>
        <dbReference type="ARBA" id="ARBA00066873"/>
    </source>
</evidence>
<dbReference type="GO" id="GO:0044281">
    <property type="term" value="P:small molecule metabolic process"/>
    <property type="evidence" value="ECO:0007669"/>
    <property type="project" value="UniProtKB-ARBA"/>
</dbReference>
<comment type="pathway">
    <text evidence="5">Nucleotide-sugar biosynthesis; CMP-3-deoxy-D-manno-octulosonate biosynthesis; CMP-3-deoxy-D-manno-octulosonate from 3-deoxy-D-manno-octulosonate and CTP: step 1/1.</text>
</comment>
<comment type="catalytic activity">
    <reaction evidence="4">
        <text>3-deoxy-alpha-D-manno-oct-2-ulosonate + CTP = CMP-3-deoxy-beta-D-manno-octulosonate + diphosphate</text>
        <dbReference type="Rhea" id="RHEA:23448"/>
        <dbReference type="ChEBI" id="CHEBI:33019"/>
        <dbReference type="ChEBI" id="CHEBI:37563"/>
        <dbReference type="ChEBI" id="CHEBI:85986"/>
        <dbReference type="ChEBI" id="CHEBI:85987"/>
        <dbReference type="EC" id="2.7.7.38"/>
    </reaction>
</comment>
<keyword evidence="3" id="KW-0548">Nucleotidyltransferase</keyword>
<dbReference type="NCBIfam" id="NF003952">
    <property type="entry name" value="PRK05450.1-5"/>
    <property type="match status" value="1"/>
</dbReference>
<dbReference type="SUPFAM" id="SSF56112">
    <property type="entry name" value="Protein kinase-like (PK-like)"/>
    <property type="match status" value="1"/>
</dbReference>
<dbReference type="PANTHER" id="PTHR30528">
    <property type="entry name" value="CYTOPLASMIC PROTEIN"/>
    <property type="match status" value="1"/>
</dbReference>
<organism evidence="9 10">
    <name type="scientific">Beauveria bassiana D1-5</name>
    <dbReference type="NCBI Taxonomy" id="1245745"/>
    <lineage>
        <taxon>Eukaryota</taxon>
        <taxon>Fungi</taxon>
        <taxon>Dikarya</taxon>
        <taxon>Ascomycota</taxon>
        <taxon>Pezizomycotina</taxon>
        <taxon>Sordariomycetes</taxon>
        <taxon>Hypocreomycetidae</taxon>
        <taxon>Hypocreales</taxon>
        <taxon>Cordycipitaceae</taxon>
        <taxon>Beauveria</taxon>
    </lineage>
</organism>
<name>A0A0A2VYF1_BEABA</name>
<protein>
    <recommendedName>
        <fullName evidence="7">3-deoxy-manno-octulosonate cytidylyltransferase</fullName>
        <ecNumber evidence="7">2.7.7.38</ecNumber>
    </recommendedName>
    <alternativeName>
        <fullName evidence="8">CMP-2-keto-3-deoxyoctulosonic acid synthase</fullName>
    </alternativeName>
</protein>
<dbReference type="InterPro" id="IPR011009">
    <property type="entry name" value="Kinase-like_dom_sf"/>
</dbReference>
<dbReference type="GO" id="GO:0008690">
    <property type="term" value="F:3-deoxy-manno-octulosonate cytidylyltransferase activity"/>
    <property type="evidence" value="ECO:0007669"/>
    <property type="project" value="UniProtKB-EC"/>
</dbReference>
<dbReference type="Pfam" id="PF06224">
    <property type="entry name" value="AlkZ-like"/>
    <property type="match status" value="1"/>
</dbReference>
<evidence type="ECO:0000256" key="4">
    <source>
        <dbReference type="ARBA" id="ARBA00050198"/>
    </source>
</evidence>
<dbReference type="Gene3D" id="3.90.550.10">
    <property type="entry name" value="Spore Coat Polysaccharide Biosynthesis Protein SpsA, Chain A"/>
    <property type="match status" value="1"/>
</dbReference>
<accession>A0A0A2VYF1</accession>
<evidence type="ECO:0000256" key="1">
    <source>
        <dbReference type="ARBA" id="ARBA00004370"/>
    </source>
</evidence>
<dbReference type="InterPro" id="IPR004528">
    <property type="entry name" value="KdsB"/>
</dbReference>
<dbReference type="HOGENOM" id="CLU_319329_0_0_1"/>
<dbReference type="HAMAP" id="MF_00057">
    <property type="entry name" value="KdsB"/>
    <property type="match status" value="1"/>
</dbReference>
<dbReference type="GO" id="GO:0005737">
    <property type="term" value="C:cytoplasm"/>
    <property type="evidence" value="ECO:0007669"/>
    <property type="project" value="UniProtKB-ARBA"/>
</dbReference>